<dbReference type="InterPro" id="IPR007016">
    <property type="entry name" value="O-antigen_ligase-rel_domated"/>
</dbReference>
<dbReference type="PANTHER" id="PTHR37422">
    <property type="entry name" value="TEICHURONIC ACID BIOSYNTHESIS PROTEIN TUAE"/>
    <property type="match status" value="1"/>
</dbReference>
<organism evidence="7 8">
    <name type="scientific">Candidatus Buchananbacteria bacterium RBG_13_36_9</name>
    <dbReference type="NCBI Taxonomy" id="1797530"/>
    <lineage>
        <taxon>Bacteria</taxon>
        <taxon>Candidatus Buchananiibacteriota</taxon>
    </lineage>
</organism>
<protein>
    <recommendedName>
        <fullName evidence="6">O-antigen ligase-related domain-containing protein</fullName>
    </recommendedName>
</protein>
<dbReference type="EMBL" id="MHHZ01000004">
    <property type="protein sequence ID" value="OGY42409.1"/>
    <property type="molecule type" value="Genomic_DNA"/>
</dbReference>
<reference evidence="7 8" key="1">
    <citation type="journal article" date="2016" name="Nat. Commun.">
        <title>Thousands of microbial genomes shed light on interconnected biogeochemical processes in an aquifer system.</title>
        <authorList>
            <person name="Anantharaman K."/>
            <person name="Brown C.T."/>
            <person name="Hug L.A."/>
            <person name="Sharon I."/>
            <person name="Castelle C.J."/>
            <person name="Probst A.J."/>
            <person name="Thomas B.C."/>
            <person name="Singh A."/>
            <person name="Wilkins M.J."/>
            <person name="Karaoz U."/>
            <person name="Brodie E.L."/>
            <person name="Williams K.H."/>
            <person name="Hubbard S.S."/>
            <person name="Banfield J.F."/>
        </authorList>
    </citation>
    <scope>NUCLEOTIDE SEQUENCE [LARGE SCALE GENOMIC DNA]</scope>
</reference>
<dbReference type="InterPro" id="IPR051533">
    <property type="entry name" value="WaaL-like"/>
</dbReference>
<comment type="caution">
    <text evidence="7">The sequence shown here is derived from an EMBL/GenBank/DDBJ whole genome shotgun (WGS) entry which is preliminary data.</text>
</comment>
<sequence>MNISVTKLIFKDIFKLILAIFVIEVFSLISFKFSILSAIFFILIAIGVLLFTLYKLEYGLWICLAELMIGSQGYLFYLDLPNFKVSMRLGIFLIVFFVWLIKYFNSSNFFNLLKKDHLIQTFFLFLGFIALGFINGLVHNNGIKNVFFDFNGYLYFGLFFVFLEVFKSKRQVENLLKIFLAALSYVSLKIFFTLYLFSHNIPYLTDYFYHWIRDTRVGEITYAGANFFRIFFQSQIWSLIGIFVVILFLISIINRRSDLRITSSVSDKKIFYFFILLIILETSILISFSRSFWLGGLAGLGGLAVILLSAKLSMKKLAQVFGVLLGSGILSLLLLFCIANFPIPKPSAEFTAQLLGGRLFSFYGEAGVSSRWNQLPVLINKIKESPIIGSGFGTSVTYQSNDPRIKTDENPEGWYTTYTFEWGYLDTITEIGILGLLIYLILIGQILYSGYLCVKDNKLKFITTGFLLGLTALIITNIFSPYLNHPLGIGYLMLCSGIFQATNLTNSDR</sequence>
<proteinExistence type="predicted"/>
<name>A0A1G1XQQ2_9BACT</name>
<feature type="transmembrane region" description="Helical" evidence="5">
    <location>
        <begin position="230"/>
        <end position="250"/>
    </location>
</feature>
<evidence type="ECO:0000256" key="2">
    <source>
        <dbReference type="ARBA" id="ARBA00022692"/>
    </source>
</evidence>
<feature type="transmembrane region" description="Helical" evidence="5">
    <location>
        <begin position="270"/>
        <end position="286"/>
    </location>
</feature>
<evidence type="ECO:0000313" key="7">
    <source>
        <dbReference type="EMBL" id="OGY42409.1"/>
    </source>
</evidence>
<dbReference type="GO" id="GO:0016020">
    <property type="term" value="C:membrane"/>
    <property type="evidence" value="ECO:0007669"/>
    <property type="project" value="UniProtKB-SubCell"/>
</dbReference>
<keyword evidence="3 5" id="KW-1133">Transmembrane helix</keyword>
<feature type="transmembrane region" description="Helical" evidence="5">
    <location>
        <begin position="461"/>
        <end position="483"/>
    </location>
</feature>
<keyword evidence="4 5" id="KW-0472">Membrane</keyword>
<dbReference type="PANTHER" id="PTHR37422:SF17">
    <property type="entry name" value="O-ANTIGEN LIGASE"/>
    <property type="match status" value="1"/>
</dbReference>
<feature type="transmembrane region" description="Helical" evidence="5">
    <location>
        <begin position="35"/>
        <end position="53"/>
    </location>
</feature>
<evidence type="ECO:0000256" key="4">
    <source>
        <dbReference type="ARBA" id="ARBA00023136"/>
    </source>
</evidence>
<feature type="transmembrane region" description="Helical" evidence="5">
    <location>
        <begin position="178"/>
        <end position="197"/>
    </location>
</feature>
<dbReference type="AlphaFoldDB" id="A0A1G1XQQ2"/>
<feature type="transmembrane region" description="Helical" evidence="5">
    <location>
        <begin position="58"/>
        <end position="77"/>
    </location>
</feature>
<feature type="transmembrane region" description="Helical" evidence="5">
    <location>
        <begin position="150"/>
        <end position="166"/>
    </location>
</feature>
<feature type="transmembrane region" description="Helical" evidence="5">
    <location>
        <begin position="117"/>
        <end position="138"/>
    </location>
</feature>
<dbReference type="Pfam" id="PF04932">
    <property type="entry name" value="Wzy_C"/>
    <property type="match status" value="1"/>
</dbReference>
<gene>
    <name evidence="7" type="ORF">A2Y82_04680</name>
</gene>
<evidence type="ECO:0000259" key="6">
    <source>
        <dbReference type="Pfam" id="PF04932"/>
    </source>
</evidence>
<feature type="transmembrane region" description="Helical" evidence="5">
    <location>
        <begin position="431"/>
        <end position="454"/>
    </location>
</feature>
<keyword evidence="2 5" id="KW-0812">Transmembrane</keyword>
<comment type="subcellular location">
    <subcellularLocation>
        <location evidence="1">Membrane</location>
        <topology evidence="1">Multi-pass membrane protein</topology>
    </subcellularLocation>
</comment>
<feature type="domain" description="O-antigen ligase-related" evidence="6">
    <location>
        <begin position="276"/>
        <end position="440"/>
    </location>
</feature>
<evidence type="ECO:0000313" key="8">
    <source>
        <dbReference type="Proteomes" id="UP000176498"/>
    </source>
</evidence>
<feature type="transmembrane region" description="Helical" evidence="5">
    <location>
        <begin position="89"/>
        <end position="105"/>
    </location>
</feature>
<feature type="transmembrane region" description="Helical" evidence="5">
    <location>
        <begin position="292"/>
        <end position="310"/>
    </location>
</feature>
<feature type="transmembrane region" description="Helical" evidence="5">
    <location>
        <begin position="12"/>
        <end position="29"/>
    </location>
</feature>
<evidence type="ECO:0000256" key="5">
    <source>
        <dbReference type="SAM" id="Phobius"/>
    </source>
</evidence>
<evidence type="ECO:0000256" key="3">
    <source>
        <dbReference type="ARBA" id="ARBA00022989"/>
    </source>
</evidence>
<feature type="transmembrane region" description="Helical" evidence="5">
    <location>
        <begin position="317"/>
        <end position="341"/>
    </location>
</feature>
<evidence type="ECO:0000256" key="1">
    <source>
        <dbReference type="ARBA" id="ARBA00004141"/>
    </source>
</evidence>
<accession>A0A1G1XQQ2</accession>
<dbReference type="Proteomes" id="UP000176498">
    <property type="component" value="Unassembled WGS sequence"/>
</dbReference>